<keyword evidence="2" id="KW-1185">Reference proteome</keyword>
<evidence type="ECO:0000313" key="1">
    <source>
        <dbReference type="EMBL" id="KAJ8624304.1"/>
    </source>
</evidence>
<organism evidence="1 2">
    <name type="scientific">Persea americana</name>
    <name type="common">Avocado</name>
    <dbReference type="NCBI Taxonomy" id="3435"/>
    <lineage>
        <taxon>Eukaryota</taxon>
        <taxon>Viridiplantae</taxon>
        <taxon>Streptophyta</taxon>
        <taxon>Embryophyta</taxon>
        <taxon>Tracheophyta</taxon>
        <taxon>Spermatophyta</taxon>
        <taxon>Magnoliopsida</taxon>
        <taxon>Magnoliidae</taxon>
        <taxon>Laurales</taxon>
        <taxon>Lauraceae</taxon>
        <taxon>Persea</taxon>
    </lineage>
</organism>
<gene>
    <name evidence="1" type="ORF">MRB53_032834</name>
</gene>
<evidence type="ECO:0000313" key="2">
    <source>
        <dbReference type="Proteomes" id="UP001234297"/>
    </source>
</evidence>
<comment type="caution">
    <text evidence="1">The sequence shown here is derived from an EMBL/GenBank/DDBJ whole genome shotgun (WGS) entry which is preliminary data.</text>
</comment>
<proteinExistence type="predicted"/>
<name>A0ACC2KT02_PERAE</name>
<reference evidence="1 2" key="1">
    <citation type="journal article" date="2022" name="Hortic Res">
        <title>A haplotype resolved chromosomal level avocado genome allows analysis of novel avocado genes.</title>
        <authorList>
            <person name="Nath O."/>
            <person name="Fletcher S.J."/>
            <person name="Hayward A."/>
            <person name="Shaw L.M."/>
            <person name="Masouleh A.K."/>
            <person name="Furtado A."/>
            <person name="Henry R.J."/>
            <person name="Mitter N."/>
        </authorList>
    </citation>
    <scope>NUCLEOTIDE SEQUENCE [LARGE SCALE GENOMIC DNA]</scope>
    <source>
        <strain evidence="2">cv. Hass</strain>
    </source>
</reference>
<accession>A0ACC2KT02</accession>
<sequence length="71" mass="7341">MATAVHGATSDAHTGSAALMAAAVERAPAAGHDTAAAVSGLLEQPDIWAKQQLTKESGRCDELNWTHQTSK</sequence>
<dbReference type="Proteomes" id="UP001234297">
    <property type="component" value="Chromosome 11"/>
</dbReference>
<dbReference type="EMBL" id="CM056819">
    <property type="protein sequence ID" value="KAJ8624304.1"/>
    <property type="molecule type" value="Genomic_DNA"/>
</dbReference>
<protein>
    <submittedName>
        <fullName evidence="1">Uncharacterized protein</fullName>
    </submittedName>
</protein>